<dbReference type="Proteomes" id="UP000789920">
    <property type="component" value="Unassembled WGS sequence"/>
</dbReference>
<gene>
    <name evidence="1" type="ORF">RPERSI_LOCUS11169</name>
</gene>
<reference evidence="1" key="1">
    <citation type="submission" date="2021-06" db="EMBL/GenBank/DDBJ databases">
        <authorList>
            <person name="Kallberg Y."/>
            <person name="Tangrot J."/>
            <person name="Rosling A."/>
        </authorList>
    </citation>
    <scope>NUCLEOTIDE SEQUENCE</scope>
    <source>
        <strain evidence="1">MA461A</strain>
    </source>
</reference>
<name>A0ACA9PRP8_9GLOM</name>
<protein>
    <submittedName>
        <fullName evidence="1">4502_t:CDS:1</fullName>
    </submittedName>
</protein>
<feature type="non-terminal residue" evidence="1">
    <location>
        <position position="433"/>
    </location>
</feature>
<organism evidence="1 2">
    <name type="scientific">Racocetra persica</name>
    <dbReference type="NCBI Taxonomy" id="160502"/>
    <lineage>
        <taxon>Eukaryota</taxon>
        <taxon>Fungi</taxon>
        <taxon>Fungi incertae sedis</taxon>
        <taxon>Mucoromycota</taxon>
        <taxon>Glomeromycotina</taxon>
        <taxon>Glomeromycetes</taxon>
        <taxon>Diversisporales</taxon>
        <taxon>Gigasporaceae</taxon>
        <taxon>Racocetra</taxon>
    </lineage>
</organism>
<sequence length="433" mass="49723">RIELKTWTGDVKLEIKSFYDAIEHALQDTSLDIQKQERLNVLKETPEDTARNRSDLKYSNEARNAYDDIYNALETLNETLNKTDLTKFDGNDPLRIQVIDISSEWARSYLKNDTIDFFKGSFSRSLILDKSITEECKEIIQKHHINKDLKWVISEGSVPSLNKWVESVESQKHCAQKILESLTGIWNLRTIWSKNQSERIYVAQIVEPLISVALENLPVDIKYELKGEKQSLASKNYKSNSLNSAVGDRPDIMFTIKIGESHLELLYVESGRCLTTDQKVFSDHNKLACLCKGGYKYVTTRKKLDNKNIYSFLTILGINIAGDHMKIYGLQRKDNPYFYFPLAEACIPLENTSWENVQDLVYALLLIRHIIIVVAHNLRTAKKYNNAKKGKKKSTHIMLKENTTLQKLYLDLNTISNGGSLIAKSLYTNTTLR</sequence>
<accession>A0ACA9PRP8</accession>
<dbReference type="EMBL" id="CAJVQC010022741">
    <property type="protein sequence ID" value="CAG8719415.1"/>
    <property type="molecule type" value="Genomic_DNA"/>
</dbReference>
<comment type="caution">
    <text evidence="1">The sequence shown here is derived from an EMBL/GenBank/DDBJ whole genome shotgun (WGS) entry which is preliminary data.</text>
</comment>
<proteinExistence type="predicted"/>
<evidence type="ECO:0000313" key="1">
    <source>
        <dbReference type="EMBL" id="CAG8719415.1"/>
    </source>
</evidence>
<evidence type="ECO:0000313" key="2">
    <source>
        <dbReference type="Proteomes" id="UP000789920"/>
    </source>
</evidence>
<keyword evidence="2" id="KW-1185">Reference proteome</keyword>
<feature type="non-terminal residue" evidence="1">
    <location>
        <position position="1"/>
    </location>
</feature>